<dbReference type="HOGENOM" id="CLU_2447513_0_0_2"/>
<protein>
    <submittedName>
        <fullName evidence="1">Uncharacterized protein</fullName>
    </submittedName>
</protein>
<name>K0B993_9ARCH</name>
<keyword evidence="2" id="KW-1185">Reference proteome</keyword>
<proteinExistence type="predicted"/>
<evidence type="ECO:0000313" key="2">
    <source>
        <dbReference type="Proteomes" id="UP000006101"/>
    </source>
</evidence>
<dbReference type="KEGG" id="nkr:NKOR_09185"/>
<gene>
    <name evidence="1" type="ORF">NKOR_09185</name>
</gene>
<dbReference type="Proteomes" id="UP000006101">
    <property type="component" value="Chromosome"/>
</dbReference>
<dbReference type="AlphaFoldDB" id="K0B993"/>
<organism evidence="1 2">
    <name type="scientific">Candidatus Nitrosopumilus koreensis AR1</name>
    <dbReference type="NCBI Taxonomy" id="1229908"/>
    <lineage>
        <taxon>Archaea</taxon>
        <taxon>Nitrososphaerota</taxon>
        <taxon>Nitrososphaeria</taxon>
        <taxon>Nitrosopumilales</taxon>
        <taxon>Nitrosopumilaceae</taxon>
        <taxon>Nitrosopumilus</taxon>
    </lineage>
</organism>
<dbReference type="EMBL" id="CP003842">
    <property type="protein sequence ID" value="AFS81687.1"/>
    <property type="molecule type" value="Genomic_DNA"/>
</dbReference>
<sequence length="89" mass="9179">MIFATKSPQPLASNLDGAFLIMSISTKTPNGADATIECGLSLLTETNGLDTPSCDAAVGTLTNGISKLKEINFAVSTDRPPPIPAIMSL</sequence>
<reference evidence="1 2" key="1">
    <citation type="journal article" date="2012" name="J. Bacteriol.">
        <title>Draft Genome Sequence of an Ammonia-Oxidizing Archaeon, "Candidatus Nitrosopumilus koreensis" AR1, from Marine Sediment.</title>
        <authorList>
            <person name="Park S.J."/>
            <person name="Kim J.G."/>
            <person name="Jung M.Y."/>
            <person name="Kim S.J."/>
            <person name="Cha I.T."/>
            <person name="Kwon K."/>
            <person name="Lee J.H."/>
            <person name="Rhee S.K."/>
        </authorList>
    </citation>
    <scope>NUCLEOTIDE SEQUENCE [LARGE SCALE GENOMIC DNA]</scope>
    <source>
        <strain evidence="1 2">AR1</strain>
    </source>
</reference>
<evidence type="ECO:0000313" key="1">
    <source>
        <dbReference type="EMBL" id="AFS81687.1"/>
    </source>
</evidence>
<accession>K0B993</accession>